<dbReference type="EC" id="3.4.24.70" evidence="8"/>
<dbReference type="PANTHER" id="PTHR11804">
    <property type="entry name" value="PROTEASE M3 THIMET OLIGOPEPTIDASE-RELATED"/>
    <property type="match status" value="1"/>
</dbReference>
<dbReference type="EMBL" id="CAADJA010000002">
    <property type="protein sequence ID" value="VFS45774.1"/>
    <property type="molecule type" value="Genomic_DNA"/>
</dbReference>
<keyword evidence="2 9" id="KW-0645">Protease</keyword>
<evidence type="ECO:0000256" key="5">
    <source>
        <dbReference type="ARBA" id="ARBA00022833"/>
    </source>
</evidence>
<evidence type="ECO:0000256" key="2">
    <source>
        <dbReference type="ARBA" id="ARBA00022670"/>
    </source>
</evidence>
<comment type="similarity">
    <text evidence="1 9">Belongs to the peptidase M3 family.</text>
</comment>
<keyword evidence="6 9" id="KW-0482">Metalloprotease</keyword>
<dbReference type="GO" id="GO:0006508">
    <property type="term" value="P:proteolysis"/>
    <property type="evidence" value="ECO:0007669"/>
    <property type="project" value="UniProtKB-KW"/>
</dbReference>
<dbReference type="Gene3D" id="1.10.1370.10">
    <property type="entry name" value="Neurolysin, domain 3"/>
    <property type="match status" value="1"/>
</dbReference>
<dbReference type="InterPro" id="IPR045666">
    <property type="entry name" value="OpdA_N"/>
</dbReference>
<feature type="domain" description="Oligopeptidase A N-terminal" evidence="11">
    <location>
        <begin position="48"/>
        <end position="149"/>
    </location>
</feature>
<dbReference type="CDD" id="cd06456">
    <property type="entry name" value="M3A_DCP"/>
    <property type="match status" value="1"/>
</dbReference>
<dbReference type="GO" id="GO:0046872">
    <property type="term" value="F:metal ion binding"/>
    <property type="evidence" value="ECO:0007669"/>
    <property type="project" value="UniProtKB-UniRule"/>
</dbReference>
<evidence type="ECO:0000256" key="8">
    <source>
        <dbReference type="ARBA" id="ARBA00026100"/>
    </source>
</evidence>
<evidence type="ECO:0000259" key="11">
    <source>
        <dbReference type="Pfam" id="PF19310"/>
    </source>
</evidence>
<evidence type="ECO:0000256" key="7">
    <source>
        <dbReference type="ARBA" id="ARBA00024603"/>
    </source>
</evidence>
<comment type="cofactor">
    <cofactor evidence="9">
        <name>Zn(2+)</name>
        <dbReference type="ChEBI" id="CHEBI:29105"/>
    </cofactor>
    <text evidence="9">Binds 1 zinc ion.</text>
</comment>
<keyword evidence="4 9" id="KW-0378">Hydrolase</keyword>
<feature type="domain" description="Peptidase M3A/M3B catalytic" evidence="10">
    <location>
        <begin position="222"/>
        <end position="626"/>
    </location>
</feature>
<dbReference type="FunFam" id="3.40.390.10:FF:000009">
    <property type="entry name" value="Oligopeptidase A"/>
    <property type="match status" value="1"/>
</dbReference>
<dbReference type="Pfam" id="PF19310">
    <property type="entry name" value="TOP_N"/>
    <property type="match status" value="1"/>
</dbReference>
<keyword evidence="5 9" id="KW-0862">Zinc</keyword>
<dbReference type="Gene3D" id="1.20.1050.40">
    <property type="entry name" value="Endopeptidase. Chain P, domain 1"/>
    <property type="match status" value="1"/>
</dbReference>
<sequence length="628" mass="70720">MTNPLLTFQGLPPFSAIRPEDIVPAVSAALDDCRAVVEKVVAQPGPFTWDNLCQPLAEVDDRLSRIWSPVSHLNSVKNSPELREAYEQSLPLLSEFGTWVGQHAGLYNAYRNLKQGDAFNQLTKAQQKAVDNSLRDFELSGIGLDAEKQKRYGEIVARLSELGSTYSNNVLDATMGWSKLITDVNELAGLPESALAAAQEMAQAKEQQGWLLTLDMPSYLPVMTHADNRELRHEMYQAFVTRASDQGPNAGKWDNSDIMAEMLALRYELARLLGFDSYADKSLATKMAESPQQVLDFLNDLAKRARGQGEAELAELRAFAEKHYGVKELNAWDVTYYSEKQKQHLYSISDEQLRPYFPEQRVVEGLFEVVKRVFGITAKERTGVDIWHPEVRFFDLFDASGELRGSFYLDLYARENKRGGAWMDDCVASLRYADGHLQKPVAYLTCNFNRPIGDKPALFTHDEVTTLFHEFGHGIHHMLTKIDAAGVSGINGVPWDAVELPSQFMENWCWQPEALSFISGHYQTGEPLPQEMLDKLLAAKNYQAALFILRQLEFGLFDFRLHYEYDPAQGAKILQTLLEVKKLVAVMPSPSWGRFPHAFSHIFAGGYAAGYYSYLWAEVLSADAFSPL</sequence>
<dbReference type="InterPro" id="IPR034005">
    <property type="entry name" value="M3A_DCP"/>
</dbReference>
<dbReference type="GO" id="GO:0004222">
    <property type="term" value="F:metalloendopeptidase activity"/>
    <property type="evidence" value="ECO:0007669"/>
    <property type="project" value="UniProtKB-EC"/>
</dbReference>
<evidence type="ECO:0000256" key="3">
    <source>
        <dbReference type="ARBA" id="ARBA00022723"/>
    </source>
</evidence>
<dbReference type="AlphaFoldDB" id="A0A484ZBL7"/>
<dbReference type="GO" id="GO:0005829">
    <property type="term" value="C:cytosol"/>
    <property type="evidence" value="ECO:0007669"/>
    <property type="project" value="UniProtKB-ARBA"/>
</dbReference>
<evidence type="ECO:0000256" key="9">
    <source>
        <dbReference type="RuleBase" id="RU003435"/>
    </source>
</evidence>
<dbReference type="NCBIfam" id="NF008159">
    <property type="entry name" value="PRK10911.1"/>
    <property type="match status" value="1"/>
</dbReference>
<evidence type="ECO:0000313" key="12">
    <source>
        <dbReference type="EMBL" id="VFS45774.1"/>
    </source>
</evidence>
<evidence type="ECO:0000313" key="13">
    <source>
        <dbReference type="Proteomes" id="UP000373449"/>
    </source>
</evidence>
<dbReference type="Gene3D" id="3.40.390.10">
    <property type="entry name" value="Collagenase (Catalytic Domain)"/>
    <property type="match status" value="1"/>
</dbReference>
<name>A0A484ZBL7_9GAMM</name>
<dbReference type="Pfam" id="PF01432">
    <property type="entry name" value="Peptidase_M3"/>
    <property type="match status" value="1"/>
</dbReference>
<dbReference type="InterPro" id="IPR024077">
    <property type="entry name" value="Neurolysin/TOP_dom2"/>
</dbReference>
<reference evidence="12 13" key="1">
    <citation type="submission" date="2019-03" db="EMBL/GenBank/DDBJ databases">
        <authorList>
            <consortium name="Pathogen Informatics"/>
        </authorList>
    </citation>
    <scope>NUCLEOTIDE SEQUENCE [LARGE SCALE GENOMIC DNA]</scope>
    <source>
        <strain evidence="12 13">NCTC12282</strain>
    </source>
</reference>
<dbReference type="PANTHER" id="PTHR11804:SF84">
    <property type="entry name" value="SACCHAROLYSIN"/>
    <property type="match status" value="1"/>
</dbReference>
<proteinExistence type="inferred from homology"/>
<dbReference type="GO" id="GO:0006518">
    <property type="term" value="P:peptide metabolic process"/>
    <property type="evidence" value="ECO:0007669"/>
    <property type="project" value="TreeGrafter"/>
</dbReference>
<dbReference type="InterPro" id="IPR001567">
    <property type="entry name" value="Pept_M3A_M3B_dom"/>
</dbReference>
<evidence type="ECO:0000256" key="1">
    <source>
        <dbReference type="ARBA" id="ARBA00006040"/>
    </source>
</evidence>
<dbReference type="SUPFAM" id="SSF55486">
    <property type="entry name" value="Metalloproteases ('zincins'), catalytic domain"/>
    <property type="match status" value="1"/>
</dbReference>
<keyword evidence="3 9" id="KW-0479">Metal-binding</keyword>
<dbReference type="Proteomes" id="UP000373449">
    <property type="component" value="Unassembled WGS sequence"/>
</dbReference>
<evidence type="ECO:0000256" key="6">
    <source>
        <dbReference type="ARBA" id="ARBA00023049"/>
    </source>
</evidence>
<dbReference type="InterPro" id="IPR024079">
    <property type="entry name" value="MetalloPept_cat_dom_sf"/>
</dbReference>
<evidence type="ECO:0000256" key="4">
    <source>
        <dbReference type="ARBA" id="ARBA00022801"/>
    </source>
</evidence>
<protein>
    <recommendedName>
        <fullName evidence="8">oligopeptidase A</fullName>
        <ecNumber evidence="8">3.4.24.70</ecNumber>
    </recommendedName>
</protein>
<accession>A0A484ZBL7</accession>
<evidence type="ECO:0000259" key="10">
    <source>
        <dbReference type="Pfam" id="PF01432"/>
    </source>
</evidence>
<gene>
    <name evidence="12" type="primary">prlC_2</name>
    <name evidence="12" type="ORF">NCTC12282_00658</name>
</gene>
<dbReference type="InterPro" id="IPR045090">
    <property type="entry name" value="Pept_M3A_M3B"/>
</dbReference>
<dbReference type="InterPro" id="IPR024080">
    <property type="entry name" value="Neurolysin/TOP_N"/>
</dbReference>
<organism evidence="12 13">
    <name type="scientific">Budvicia aquatica</name>
    <dbReference type="NCBI Taxonomy" id="82979"/>
    <lineage>
        <taxon>Bacteria</taxon>
        <taxon>Pseudomonadati</taxon>
        <taxon>Pseudomonadota</taxon>
        <taxon>Gammaproteobacteria</taxon>
        <taxon>Enterobacterales</taxon>
        <taxon>Budviciaceae</taxon>
        <taxon>Budvicia</taxon>
    </lineage>
</organism>
<comment type="catalytic activity">
    <reaction evidence="7">
        <text>Hydrolysis of oligopeptides, with broad specificity. Gly or Ala commonly occur as P1 or P1' residues, but more distant residues are also important, as is shown by the fact that Z-Gly-Pro-Gly-|-Gly-Pro-Ala is cleaved, but not Z-(Gly)(5).</text>
        <dbReference type="EC" id="3.4.24.70"/>
    </reaction>
</comment>